<keyword evidence="3 7" id="KW-1133">Transmembrane helix</keyword>
<dbReference type="AlphaFoldDB" id="A0A0B2VII8"/>
<accession>A0A0B2VII8</accession>
<comment type="caution">
    <text evidence="9">The sequence shown here is derived from an EMBL/GenBank/DDBJ whole genome shotgun (WGS) entry which is preliminary data.</text>
</comment>
<gene>
    <name evidence="9" type="primary">C03A3.2</name>
    <name evidence="9" type="ORF">Tcan_13471</name>
</gene>
<evidence type="ECO:0000256" key="1">
    <source>
        <dbReference type="ARBA" id="ARBA00004141"/>
    </source>
</evidence>
<feature type="transmembrane region" description="Helical" evidence="7">
    <location>
        <begin position="549"/>
        <end position="568"/>
    </location>
</feature>
<proteinExistence type="inferred from homology"/>
<feature type="transmembrane region" description="Helical" evidence="7">
    <location>
        <begin position="398"/>
        <end position="417"/>
    </location>
</feature>
<sequence>MADNQIGNDVSYSNGIGFLFVFNLIVGTGALALPKAFQTAGYALSIAITFISCIVSYMCATFVVESMAVANAAKVRASRRRGEGVATSMTDDEPYVIKQRIEVSEMARIFLGRTGLMASYITLTVYLFGDLAIYSTTVPKSIMNIICSSLNTSSQTWNQQCQSEWPSALHRLNVYRMIVILFAIFITPLVLAGITRTKYLQLSTSICRWLAFILMVFLASLSLIRDGAEGSPPIADINGFSILFGTSVYAFMCQHSLPGIITPMRSKKGIVLGLLAVYLAVLVFYIALSVTGAFAFEHVFDVYTLNFLHDDTGSMFFYAALNHFLALFPVFTLTTNYPIVASTLSNNLNVLLEMISSAVSTVVDEEGRLLDSNDDDEDDPPLSETPTREIIRSTRHRWRQAAITAAVIVLPALIALATDNVLLLASLTGSYPGAGVQFVIPSLLVVYARRSIFTIGFLFVFNLIVGTGALALPKAFQTAGYALSIAITFISCIVSYMCATFVVESMAVANAAKVRASRRRGEGVATSMTDDEPYVIKQRIEVSEMARIFLGRTGLMASYITLTVYLFGDLAIYSTTVPKSIMNIICSSLNTSSQTWNQQCQSEWPSALHRLNVYRMIVILFAIFITPLVLAGITRTKYLQLSTSICRWLAFILMVFLASLSLIRDGAEGSPPIADINGFSILFGTSVYAFMCQHSLPGIITPMRSKKGIVLGLLAVYLAVLVFYIALSVTGAFAFEHVFDVYTLNFLHDDTGSMFFYAALNHFLALFPVFTLTTNYPIVASTLSNNLNVLLEMISSAVSTVVDEEGRLLDSNDDDEDDPPLSETPTREIIRSTRHRWRQAAITAAVIVLPALIALATDNVLLLASLTGSYPGAGVQFVIPSLLVVYARRYSKRELGTAVPLSASSPFRGTIWPWLMFLWAALTIFMVTLNFYHFS</sequence>
<protein>
    <submittedName>
        <fullName evidence="9">Transmembrane protein-like protein</fullName>
    </submittedName>
</protein>
<name>A0A0B2VII8_TOXCA</name>
<dbReference type="Pfam" id="PF01490">
    <property type="entry name" value="Aa_trans"/>
    <property type="match status" value="2"/>
</dbReference>
<dbReference type="GO" id="GO:0016020">
    <property type="term" value="C:membrane"/>
    <property type="evidence" value="ECO:0007669"/>
    <property type="project" value="UniProtKB-SubCell"/>
</dbReference>
<feature type="transmembrane region" description="Helical" evidence="7">
    <location>
        <begin position="206"/>
        <end position="225"/>
    </location>
</feature>
<feature type="transmembrane region" description="Helical" evidence="7">
    <location>
        <begin position="174"/>
        <end position="194"/>
    </location>
</feature>
<reference evidence="9 10" key="1">
    <citation type="submission" date="2014-11" db="EMBL/GenBank/DDBJ databases">
        <title>Genetic blueprint of the zoonotic pathogen Toxocara canis.</title>
        <authorList>
            <person name="Zhu X.-Q."/>
            <person name="Korhonen P.K."/>
            <person name="Cai H."/>
            <person name="Young N.D."/>
            <person name="Nejsum P."/>
            <person name="von Samson-Himmelstjerna G."/>
            <person name="Boag P.R."/>
            <person name="Tan P."/>
            <person name="Li Q."/>
            <person name="Min J."/>
            <person name="Yang Y."/>
            <person name="Wang X."/>
            <person name="Fang X."/>
            <person name="Hall R.S."/>
            <person name="Hofmann A."/>
            <person name="Sternberg P.W."/>
            <person name="Jex A.R."/>
            <person name="Gasser R.B."/>
        </authorList>
    </citation>
    <scope>NUCLEOTIDE SEQUENCE [LARGE SCALE GENOMIC DNA]</scope>
    <source>
        <strain evidence="9">PN_DK_2014</strain>
    </source>
</reference>
<keyword evidence="2 7" id="KW-0812">Transmembrane</keyword>
<feature type="transmembrane region" description="Helical" evidence="7">
    <location>
        <begin position="237"/>
        <end position="257"/>
    </location>
</feature>
<comment type="similarity">
    <text evidence="6">Belongs to the TMEM104 family.</text>
</comment>
<comment type="subcellular location">
    <subcellularLocation>
        <location evidence="1">Membrane</location>
        <topology evidence="1">Multi-pass membrane protein</topology>
    </subcellularLocation>
</comment>
<evidence type="ECO:0000256" key="2">
    <source>
        <dbReference type="ARBA" id="ARBA00022692"/>
    </source>
</evidence>
<feature type="transmembrane region" description="Helical" evidence="7">
    <location>
        <begin position="755"/>
        <end position="778"/>
    </location>
</feature>
<evidence type="ECO:0000256" key="4">
    <source>
        <dbReference type="ARBA" id="ARBA00023136"/>
    </source>
</evidence>
<feature type="domain" description="Amino acid transporter transmembrane" evidence="8">
    <location>
        <begin position="14"/>
        <end position="448"/>
    </location>
</feature>
<feature type="transmembrane region" description="Helical" evidence="7">
    <location>
        <begin position="455"/>
        <end position="473"/>
    </location>
</feature>
<dbReference type="Gene3D" id="1.20.1740.10">
    <property type="entry name" value="Amino acid/polyamine transporter I"/>
    <property type="match status" value="1"/>
</dbReference>
<dbReference type="EMBL" id="JPKZ01001202">
    <property type="protein sequence ID" value="KHN83311.1"/>
    <property type="molecule type" value="Genomic_DNA"/>
</dbReference>
<feature type="transmembrane region" description="Helical" evidence="7">
    <location>
        <begin position="676"/>
        <end position="696"/>
    </location>
</feature>
<feature type="domain" description="Amino acid transporter transmembrane" evidence="8">
    <location>
        <begin position="454"/>
        <end position="905"/>
    </location>
</feature>
<feature type="transmembrane region" description="Helical" evidence="7">
    <location>
        <begin position="12"/>
        <end position="33"/>
    </location>
</feature>
<evidence type="ECO:0000256" key="3">
    <source>
        <dbReference type="ARBA" id="ARBA00022989"/>
    </source>
</evidence>
<dbReference type="InterPro" id="IPR013057">
    <property type="entry name" value="AA_transpt_TM"/>
</dbReference>
<dbReference type="PANTHER" id="PTHR16189">
    <property type="entry name" value="TRANSMEMBRANE PROTEIN 104-RELATED"/>
    <property type="match status" value="1"/>
</dbReference>
<feature type="transmembrane region" description="Helical" evidence="7">
    <location>
        <begin position="613"/>
        <end position="633"/>
    </location>
</feature>
<feature type="transmembrane region" description="Helical" evidence="7">
    <location>
        <begin position="316"/>
        <end position="339"/>
    </location>
</feature>
<evidence type="ECO:0000313" key="10">
    <source>
        <dbReference type="Proteomes" id="UP000031036"/>
    </source>
</evidence>
<evidence type="ECO:0000256" key="6">
    <source>
        <dbReference type="ARBA" id="ARBA00038166"/>
    </source>
</evidence>
<feature type="transmembrane region" description="Helical" evidence="7">
    <location>
        <begin position="39"/>
        <end position="64"/>
    </location>
</feature>
<dbReference type="Proteomes" id="UP000031036">
    <property type="component" value="Unassembled WGS sequence"/>
</dbReference>
<feature type="transmembrane region" description="Helical" evidence="7">
    <location>
        <begin position="479"/>
        <end position="503"/>
    </location>
</feature>
<feature type="transmembrane region" description="Helical" evidence="7">
    <location>
        <begin position="269"/>
        <end position="296"/>
    </location>
</feature>
<dbReference type="PANTHER" id="PTHR16189:SF0">
    <property type="entry name" value="TRANSMEMBRANE PROTEIN 104"/>
    <property type="match status" value="1"/>
</dbReference>
<feature type="transmembrane region" description="Helical" evidence="7">
    <location>
        <begin position="645"/>
        <end position="664"/>
    </location>
</feature>
<feature type="transmembrane region" description="Helical" evidence="7">
    <location>
        <begin position="708"/>
        <end position="735"/>
    </location>
</feature>
<feature type="transmembrane region" description="Helical" evidence="7">
    <location>
        <begin position="429"/>
        <end position="448"/>
    </location>
</feature>
<evidence type="ECO:0000256" key="7">
    <source>
        <dbReference type="SAM" id="Phobius"/>
    </source>
</evidence>
<feature type="transmembrane region" description="Helical" evidence="7">
    <location>
        <begin position="911"/>
        <end position="932"/>
    </location>
</feature>
<evidence type="ECO:0000256" key="5">
    <source>
        <dbReference type="ARBA" id="ARBA00023180"/>
    </source>
</evidence>
<keyword evidence="4 7" id="KW-0472">Membrane</keyword>
<keyword evidence="5" id="KW-0325">Glycoprotein</keyword>
<dbReference type="OrthoDB" id="294541at2759"/>
<evidence type="ECO:0000313" key="9">
    <source>
        <dbReference type="EMBL" id="KHN83311.1"/>
    </source>
</evidence>
<feature type="transmembrane region" description="Helical" evidence="7">
    <location>
        <begin position="840"/>
        <end position="864"/>
    </location>
</feature>
<evidence type="ECO:0000259" key="8">
    <source>
        <dbReference type="Pfam" id="PF01490"/>
    </source>
</evidence>
<feature type="transmembrane region" description="Helical" evidence="7">
    <location>
        <begin position="110"/>
        <end position="129"/>
    </location>
</feature>
<organism evidence="9 10">
    <name type="scientific">Toxocara canis</name>
    <name type="common">Canine roundworm</name>
    <dbReference type="NCBI Taxonomy" id="6265"/>
    <lineage>
        <taxon>Eukaryota</taxon>
        <taxon>Metazoa</taxon>
        <taxon>Ecdysozoa</taxon>
        <taxon>Nematoda</taxon>
        <taxon>Chromadorea</taxon>
        <taxon>Rhabditida</taxon>
        <taxon>Spirurina</taxon>
        <taxon>Ascaridomorpha</taxon>
        <taxon>Ascaridoidea</taxon>
        <taxon>Toxocaridae</taxon>
        <taxon>Toxocara</taxon>
    </lineage>
</organism>
<keyword evidence="10" id="KW-1185">Reference proteome</keyword>